<dbReference type="Pfam" id="PF08447">
    <property type="entry name" value="PAS_3"/>
    <property type="match status" value="1"/>
</dbReference>
<dbReference type="PANTHER" id="PTHR43304:SF1">
    <property type="entry name" value="PAC DOMAIN-CONTAINING PROTEIN"/>
    <property type="match status" value="1"/>
</dbReference>
<dbReference type="InterPro" id="IPR052162">
    <property type="entry name" value="Sensor_kinase/Photoreceptor"/>
</dbReference>
<evidence type="ECO:0000256" key="2">
    <source>
        <dbReference type="ARBA" id="ARBA00012438"/>
    </source>
</evidence>
<comment type="caution">
    <text evidence="7">The sequence shown here is derived from an EMBL/GenBank/DDBJ whole genome shotgun (WGS) entry which is preliminary data.</text>
</comment>
<evidence type="ECO:0000256" key="1">
    <source>
        <dbReference type="ARBA" id="ARBA00000085"/>
    </source>
</evidence>
<dbReference type="PANTHER" id="PTHR43304">
    <property type="entry name" value="PHYTOCHROME-LIKE PROTEIN CPH1"/>
    <property type="match status" value="1"/>
</dbReference>
<proteinExistence type="predicted"/>
<protein>
    <recommendedName>
        <fullName evidence="2">histidine kinase</fullName>
        <ecNumber evidence="2">2.7.13.3</ecNumber>
    </recommendedName>
</protein>
<dbReference type="InterPro" id="IPR013655">
    <property type="entry name" value="PAS_fold_3"/>
</dbReference>
<dbReference type="EMBL" id="LRFG02000029">
    <property type="protein sequence ID" value="PCO04037.1"/>
    <property type="molecule type" value="Genomic_DNA"/>
</dbReference>
<dbReference type="SUPFAM" id="SSF55785">
    <property type="entry name" value="PYP-like sensor domain (PAS domain)"/>
    <property type="match status" value="1"/>
</dbReference>
<organism evidence="7 8">
    <name type="scientific">Microbulbifer flavimaris</name>
    <dbReference type="NCBI Taxonomy" id="1781068"/>
    <lineage>
        <taxon>Bacteria</taxon>
        <taxon>Pseudomonadati</taxon>
        <taxon>Pseudomonadota</taxon>
        <taxon>Gammaproteobacteria</taxon>
        <taxon>Cellvibrionales</taxon>
        <taxon>Microbulbiferaceae</taxon>
        <taxon>Microbulbifer</taxon>
    </lineage>
</organism>
<feature type="non-terminal residue" evidence="7">
    <location>
        <position position="83"/>
    </location>
</feature>
<dbReference type="InterPro" id="IPR035965">
    <property type="entry name" value="PAS-like_dom_sf"/>
</dbReference>
<comment type="catalytic activity">
    <reaction evidence="1">
        <text>ATP + protein L-histidine = ADP + protein N-phospho-L-histidine.</text>
        <dbReference type="EC" id="2.7.13.3"/>
    </reaction>
</comment>
<evidence type="ECO:0000259" key="6">
    <source>
        <dbReference type="PROSITE" id="PS50112"/>
    </source>
</evidence>
<keyword evidence="4" id="KW-0808">Transferase</keyword>
<dbReference type="Proteomes" id="UP000218427">
    <property type="component" value="Unassembled WGS sequence"/>
</dbReference>
<evidence type="ECO:0000313" key="8">
    <source>
        <dbReference type="Proteomes" id="UP000218427"/>
    </source>
</evidence>
<feature type="non-terminal residue" evidence="7">
    <location>
        <position position="1"/>
    </location>
</feature>
<name>A0ABX4HWC5_9GAMM</name>
<evidence type="ECO:0000256" key="4">
    <source>
        <dbReference type="ARBA" id="ARBA00022679"/>
    </source>
</evidence>
<dbReference type="Gene3D" id="3.30.450.20">
    <property type="entry name" value="PAS domain"/>
    <property type="match status" value="1"/>
</dbReference>
<keyword evidence="3" id="KW-0597">Phosphoprotein</keyword>
<sequence>KQKSAYEVKLAENALKTSEDRLSRSQSFANIGTWDWNIQTGEVYWSDRIAPLFGGERQEMESTFDNFVDYLHPDDRQTVLDAI</sequence>
<evidence type="ECO:0000256" key="5">
    <source>
        <dbReference type="ARBA" id="ARBA00022777"/>
    </source>
</evidence>
<keyword evidence="5" id="KW-0418">Kinase</keyword>
<keyword evidence="8" id="KW-1185">Reference proteome</keyword>
<dbReference type="EC" id="2.7.13.3" evidence="2"/>
<dbReference type="InterPro" id="IPR000014">
    <property type="entry name" value="PAS"/>
</dbReference>
<dbReference type="CDD" id="cd00130">
    <property type="entry name" value="PAS"/>
    <property type="match status" value="1"/>
</dbReference>
<reference evidence="7" key="1">
    <citation type="submission" date="2017-08" db="EMBL/GenBank/DDBJ databases">
        <title>Microbulbifer marisrubri sp. nov., a halophilic alphaproteobacterium isolated from marine sediment of the Yellow Sea, China.</title>
        <authorList>
            <person name="Zhang G."/>
            <person name="Xiong Q."/>
        </authorList>
    </citation>
    <scope>NUCLEOTIDE SEQUENCE [LARGE SCALE GENOMIC DNA]</scope>
    <source>
        <strain evidence="7">WRN-8</strain>
    </source>
</reference>
<evidence type="ECO:0000313" key="7">
    <source>
        <dbReference type="EMBL" id="PCO04037.1"/>
    </source>
</evidence>
<accession>A0ABX4HWC5</accession>
<evidence type="ECO:0000256" key="3">
    <source>
        <dbReference type="ARBA" id="ARBA00022553"/>
    </source>
</evidence>
<feature type="domain" description="PAS" evidence="6">
    <location>
        <begin position="43"/>
        <end position="83"/>
    </location>
</feature>
<dbReference type="PROSITE" id="PS50112">
    <property type="entry name" value="PAS"/>
    <property type="match status" value="1"/>
</dbReference>
<gene>
    <name evidence="7" type="ORF">AWR36_016015</name>
</gene>